<evidence type="ECO:0008006" key="6">
    <source>
        <dbReference type="Google" id="ProtNLM"/>
    </source>
</evidence>
<evidence type="ECO:0000313" key="3">
    <source>
        <dbReference type="EMBL" id="PLR17780.1"/>
    </source>
</evidence>
<evidence type="ECO:0000313" key="2">
    <source>
        <dbReference type="EMBL" id="AYV46872.1"/>
    </source>
</evidence>
<reference evidence="2 5" key="2">
    <citation type="submission" date="2018-01" db="EMBL/GenBank/DDBJ databases">
        <title>Complete genome sequence of Caulobacter flavus RHGG3.</title>
        <authorList>
            <person name="Yang E."/>
        </authorList>
    </citation>
    <scope>NUCLEOTIDE SEQUENCE [LARGE SCALE GENOMIC DNA]</scope>
    <source>
        <strain evidence="2 5">RHGG3</strain>
    </source>
</reference>
<evidence type="ECO:0000256" key="1">
    <source>
        <dbReference type="SAM" id="MobiDB-lite"/>
    </source>
</evidence>
<dbReference type="RefSeq" id="WP_101712514.1">
    <property type="nucleotide sequence ID" value="NZ_CP026100.1"/>
</dbReference>
<dbReference type="Proteomes" id="UP000234483">
    <property type="component" value="Unassembled WGS sequence"/>
</dbReference>
<proteinExistence type="predicted"/>
<sequence>MGILILAEETERLAHEIAEATGESINEVYHQALMERKVRLSGSDLTPEEREARKLAFFARLDVRPRTQDPRSLKEIEDEELYGEYGQPIG</sequence>
<dbReference type="EMBL" id="CP026100">
    <property type="protein sequence ID" value="AYV46872.1"/>
    <property type="molecule type" value="Genomic_DNA"/>
</dbReference>
<organism evidence="3 4">
    <name type="scientific">Caulobacter flavus</name>
    <dbReference type="NCBI Taxonomy" id="1679497"/>
    <lineage>
        <taxon>Bacteria</taxon>
        <taxon>Pseudomonadati</taxon>
        <taxon>Pseudomonadota</taxon>
        <taxon>Alphaproteobacteria</taxon>
        <taxon>Caulobacterales</taxon>
        <taxon>Caulobacteraceae</taxon>
        <taxon>Caulobacter</taxon>
    </lineage>
</organism>
<dbReference type="Proteomes" id="UP000281192">
    <property type="component" value="Chromosome"/>
</dbReference>
<protein>
    <recommendedName>
        <fullName evidence="6">PSK operon transcription factor</fullName>
    </recommendedName>
</protein>
<reference evidence="3 4" key="1">
    <citation type="submission" date="2017-12" db="EMBL/GenBank/DDBJ databases">
        <title>The genome sequence of Caulobacter flavus CGMCC1 15093.</title>
        <authorList>
            <person name="Gao J."/>
            <person name="Mao X."/>
            <person name="Sun J."/>
        </authorList>
    </citation>
    <scope>NUCLEOTIDE SEQUENCE [LARGE SCALE GENOMIC DNA]</scope>
    <source>
        <strain evidence="3 4">CGMCC1 15093</strain>
    </source>
</reference>
<dbReference type="InterPro" id="IPR011660">
    <property type="entry name" value="VapB-like"/>
</dbReference>
<dbReference type="EMBL" id="PJRQ01000015">
    <property type="protein sequence ID" value="PLR17780.1"/>
    <property type="molecule type" value="Genomic_DNA"/>
</dbReference>
<evidence type="ECO:0000313" key="4">
    <source>
        <dbReference type="Proteomes" id="UP000234483"/>
    </source>
</evidence>
<dbReference type="OrthoDB" id="7191418at2"/>
<name>A0A2N5CVG0_9CAUL</name>
<dbReference type="AlphaFoldDB" id="A0A2N5CVG0"/>
<accession>A0A2N5CVG0</accession>
<dbReference type="Pfam" id="PF07704">
    <property type="entry name" value="PSK_trans_fac"/>
    <property type="match status" value="1"/>
</dbReference>
<keyword evidence="5" id="KW-1185">Reference proteome</keyword>
<evidence type="ECO:0000313" key="5">
    <source>
        <dbReference type="Proteomes" id="UP000281192"/>
    </source>
</evidence>
<feature type="region of interest" description="Disordered" evidence="1">
    <location>
        <begin position="68"/>
        <end position="90"/>
    </location>
</feature>
<dbReference type="KEGG" id="cfh:C1707_11700"/>
<gene>
    <name evidence="2" type="ORF">C1707_11700</name>
    <name evidence="3" type="ORF">CFHF_08115</name>
</gene>